<proteinExistence type="inferred from homology"/>
<organism evidence="5 6">
    <name type="scientific">Plenodomus tracheiphilus IPT5</name>
    <dbReference type="NCBI Taxonomy" id="1408161"/>
    <lineage>
        <taxon>Eukaryota</taxon>
        <taxon>Fungi</taxon>
        <taxon>Dikarya</taxon>
        <taxon>Ascomycota</taxon>
        <taxon>Pezizomycotina</taxon>
        <taxon>Dothideomycetes</taxon>
        <taxon>Pleosporomycetidae</taxon>
        <taxon>Pleosporales</taxon>
        <taxon>Pleosporineae</taxon>
        <taxon>Leptosphaeriaceae</taxon>
        <taxon>Plenodomus</taxon>
    </lineage>
</organism>
<keyword evidence="4" id="KW-0010">Activator</keyword>
<evidence type="ECO:0000313" key="6">
    <source>
        <dbReference type="Proteomes" id="UP000799423"/>
    </source>
</evidence>
<dbReference type="AlphaFoldDB" id="A0A6A7BB33"/>
<dbReference type="GO" id="GO:0006357">
    <property type="term" value="P:regulation of transcription by RNA polymerase II"/>
    <property type="evidence" value="ECO:0007669"/>
    <property type="project" value="InterPro"/>
</dbReference>
<dbReference type="InterPro" id="IPR013921">
    <property type="entry name" value="Mediator_Med20"/>
</dbReference>
<gene>
    <name evidence="4" type="primary">MED20</name>
    <name evidence="5" type="ORF">T440DRAFT_31307</name>
</gene>
<evidence type="ECO:0000313" key="5">
    <source>
        <dbReference type="EMBL" id="KAF2852590.1"/>
    </source>
</evidence>
<dbReference type="OrthoDB" id="1854899at2759"/>
<evidence type="ECO:0000256" key="2">
    <source>
        <dbReference type="ARBA" id="ARBA00010743"/>
    </source>
</evidence>
<accession>A0A6A7BB33</accession>
<comment type="similarity">
    <text evidence="2 4">Belongs to the Mediator complex subunit 20 family.</text>
</comment>
<name>A0A6A7BB33_9PLEO</name>
<keyword evidence="3 4" id="KW-0539">Nucleus</keyword>
<dbReference type="GO" id="GO:0016592">
    <property type="term" value="C:mediator complex"/>
    <property type="evidence" value="ECO:0007669"/>
    <property type="project" value="InterPro"/>
</dbReference>
<dbReference type="Pfam" id="PF08612">
    <property type="entry name" value="Med20"/>
    <property type="match status" value="1"/>
</dbReference>
<comment type="function">
    <text evidence="4">Component of the Mediator complex, a coactivator involved in the regulated transcription of nearly all RNA polymerase II-dependent genes. Mediator functions as a bridge to convey information from gene-specific regulatory proteins to the basal RNA polymerase II transcription machinery. Mediator is recruited to promoters by direct interactions with regulatory proteins and serves as a scaffold for the assembly of a functional preinitiation complex with RNA polymerase II and the general transcription factors.</text>
</comment>
<keyword evidence="4" id="KW-0805">Transcription regulation</keyword>
<dbReference type="EMBL" id="MU006298">
    <property type="protein sequence ID" value="KAF2852590.1"/>
    <property type="molecule type" value="Genomic_DNA"/>
</dbReference>
<dbReference type="Proteomes" id="UP000799423">
    <property type="component" value="Unassembled WGS sequence"/>
</dbReference>
<comment type="subcellular location">
    <subcellularLocation>
        <location evidence="1 4">Nucleus</location>
    </subcellularLocation>
</comment>
<dbReference type="GO" id="GO:0003712">
    <property type="term" value="F:transcription coregulator activity"/>
    <property type="evidence" value="ECO:0007669"/>
    <property type="project" value="InterPro"/>
</dbReference>
<sequence length="252" mass="28292">MQYSILFLVHNPSTNIDASLNIVNALIQGVESNFPSIRREAPWSLSYRAFRDTIPPKHQPSKDAEGKPQPYTHRYQHFLHHTSLAQDRAFICIQPASGQATVTSIPLQQQDATVFTLRQYMASTWSPRHVLTIQQGATFTGGMFTVQIGELRASREGLQSAPVQSPGVVVCINMTVGGPDEEEGSAPANPEEIDFDFAQDMIRQCWNMMKEGRDLGRSEIREVIMVPTLTTHSEREREAAVRLWCDALRLRG</sequence>
<comment type="subunit">
    <text evidence="4">Component of the Mediator complex.</text>
</comment>
<protein>
    <recommendedName>
        <fullName evidence="4">Mediator of RNA polymerase II transcription subunit 20</fullName>
    </recommendedName>
    <alternativeName>
        <fullName evidence="4">Mediator complex subunit 20</fullName>
    </alternativeName>
</protein>
<keyword evidence="4" id="KW-0804">Transcription</keyword>
<evidence type="ECO:0000256" key="1">
    <source>
        <dbReference type="ARBA" id="ARBA00004123"/>
    </source>
</evidence>
<evidence type="ECO:0000256" key="4">
    <source>
        <dbReference type="RuleBase" id="RU364152"/>
    </source>
</evidence>
<evidence type="ECO:0000256" key="3">
    <source>
        <dbReference type="ARBA" id="ARBA00023242"/>
    </source>
</evidence>
<keyword evidence="6" id="KW-1185">Reference proteome</keyword>
<reference evidence="5" key="1">
    <citation type="submission" date="2020-01" db="EMBL/GenBank/DDBJ databases">
        <authorList>
            <consortium name="DOE Joint Genome Institute"/>
            <person name="Haridas S."/>
            <person name="Albert R."/>
            <person name="Binder M."/>
            <person name="Bloem J."/>
            <person name="Labutti K."/>
            <person name="Salamov A."/>
            <person name="Andreopoulos B."/>
            <person name="Baker S.E."/>
            <person name="Barry K."/>
            <person name="Bills G."/>
            <person name="Bluhm B.H."/>
            <person name="Cannon C."/>
            <person name="Castanera R."/>
            <person name="Culley D.E."/>
            <person name="Daum C."/>
            <person name="Ezra D."/>
            <person name="Gonzalez J.B."/>
            <person name="Henrissat B."/>
            <person name="Kuo A."/>
            <person name="Liang C."/>
            <person name="Lipzen A."/>
            <person name="Lutzoni F."/>
            <person name="Magnuson J."/>
            <person name="Mondo S."/>
            <person name="Nolan M."/>
            <person name="Ohm R."/>
            <person name="Pangilinan J."/>
            <person name="Park H.-J."/>
            <person name="Ramirez L."/>
            <person name="Alfaro M."/>
            <person name="Sun H."/>
            <person name="Tritt A."/>
            <person name="Yoshinaga Y."/>
            <person name="Zwiers L.-H."/>
            <person name="Turgeon B.G."/>
            <person name="Goodwin S.B."/>
            <person name="Spatafora J.W."/>
            <person name="Crous P.W."/>
            <person name="Grigoriev I.V."/>
        </authorList>
    </citation>
    <scope>NUCLEOTIDE SEQUENCE</scope>
    <source>
        <strain evidence="5">IPT5</strain>
    </source>
</reference>